<protein>
    <recommendedName>
        <fullName evidence="3">VM domain-containing protein</fullName>
    </recommendedName>
</protein>
<reference evidence="2" key="1">
    <citation type="submission" date="2013-03" db="EMBL/GenBank/DDBJ databases">
        <title>The Genome Sequence of Anopheles dirus WRAIR2.</title>
        <authorList>
            <consortium name="The Broad Institute Genomics Platform"/>
            <person name="Neafsey D.E."/>
            <person name="Walton C."/>
            <person name="Walker B."/>
            <person name="Young S.K."/>
            <person name="Zeng Q."/>
            <person name="Gargeya S."/>
            <person name="Fitzgerald M."/>
            <person name="Haas B."/>
            <person name="Abouelleil A."/>
            <person name="Allen A.W."/>
            <person name="Alvarado L."/>
            <person name="Arachchi H.M."/>
            <person name="Berlin A.M."/>
            <person name="Chapman S.B."/>
            <person name="Gainer-Dewar J."/>
            <person name="Goldberg J."/>
            <person name="Griggs A."/>
            <person name="Gujja S."/>
            <person name="Hansen M."/>
            <person name="Howarth C."/>
            <person name="Imamovic A."/>
            <person name="Ireland A."/>
            <person name="Larimer J."/>
            <person name="McCowan C."/>
            <person name="Murphy C."/>
            <person name="Pearson M."/>
            <person name="Poon T.W."/>
            <person name="Priest M."/>
            <person name="Roberts A."/>
            <person name="Saif S."/>
            <person name="Shea T."/>
            <person name="Sisk P."/>
            <person name="Sykes S."/>
            <person name="Wortman J."/>
            <person name="Nusbaum C."/>
            <person name="Birren B."/>
        </authorList>
    </citation>
    <scope>NUCLEOTIDE SEQUENCE [LARGE SCALE GENOMIC DNA]</scope>
    <source>
        <strain evidence="2">WRAIR2</strain>
    </source>
</reference>
<keyword evidence="2" id="KW-1185">Reference proteome</keyword>
<organism evidence="1 2">
    <name type="scientific">Anopheles dirus</name>
    <dbReference type="NCBI Taxonomy" id="7168"/>
    <lineage>
        <taxon>Eukaryota</taxon>
        <taxon>Metazoa</taxon>
        <taxon>Ecdysozoa</taxon>
        <taxon>Arthropoda</taxon>
        <taxon>Hexapoda</taxon>
        <taxon>Insecta</taxon>
        <taxon>Pterygota</taxon>
        <taxon>Neoptera</taxon>
        <taxon>Endopterygota</taxon>
        <taxon>Diptera</taxon>
        <taxon>Nematocera</taxon>
        <taxon>Culicoidea</taxon>
        <taxon>Culicidae</taxon>
        <taxon>Anophelinae</taxon>
        <taxon>Anopheles</taxon>
    </lineage>
</organism>
<dbReference type="Proteomes" id="UP000075884">
    <property type="component" value="Unassembled WGS sequence"/>
</dbReference>
<reference evidence="1" key="2">
    <citation type="submission" date="2020-05" db="UniProtKB">
        <authorList>
            <consortium name="EnsemblMetazoa"/>
        </authorList>
    </citation>
    <scope>IDENTIFICATION</scope>
    <source>
        <strain evidence="1">WRAIR2</strain>
    </source>
</reference>
<accession>A0A182NAJ9</accession>
<dbReference type="EnsemblMetazoa" id="ADIR004675-RA">
    <property type="protein sequence ID" value="ADIR004675-PA"/>
    <property type="gene ID" value="ADIR004675"/>
</dbReference>
<evidence type="ECO:0000313" key="2">
    <source>
        <dbReference type="Proteomes" id="UP000075884"/>
    </source>
</evidence>
<name>A0A182NAJ9_9DIPT</name>
<evidence type="ECO:0008006" key="3">
    <source>
        <dbReference type="Google" id="ProtNLM"/>
    </source>
</evidence>
<sequence>MSIRVPLSKSCKMQSFPVVAAILLSVCVLGCMAQYGGYAPHPKPAASYHHHAAAPAAHHGGGYHHGGHVPCGANLLVSCSPHVAHVPCVPAAHHGGHQYGGHQHGGYRAFEQAETEAEE</sequence>
<proteinExistence type="predicted"/>
<dbReference type="AlphaFoldDB" id="A0A182NAJ9"/>
<dbReference type="VEuPathDB" id="VectorBase:ADIR004675"/>
<evidence type="ECO:0000313" key="1">
    <source>
        <dbReference type="EnsemblMetazoa" id="ADIR004675-PA"/>
    </source>
</evidence>